<evidence type="ECO:0000256" key="3">
    <source>
        <dbReference type="ARBA" id="ARBA00022490"/>
    </source>
</evidence>
<sequence length="159" mass="18373">MQEEYKFLEKKNRQKVLVIELEEAILAGGTAANAVRDYRRQISQLNASVIVLKFSRFISKNSQDCFQQEEKRTLERELARVKVLASRVALAVANEWKDENDRVMPVKQWLEERRLLHGEMQKLKDKLAVSERTAKAESQLKVDGYIVNLVLQESLVSNA</sequence>
<dbReference type="AlphaFoldDB" id="A0A8X7P2U8"/>
<evidence type="ECO:0000256" key="1">
    <source>
        <dbReference type="ARBA" id="ARBA00004245"/>
    </source>
</evidence>
<dbReference type="GO" id="GO:0008017">
    <property type="term" value="F:microtubule binding"/>
    <property type="evidence" value="ECO:0007669"/>
    <property type="project" value="InterPro"/>
</dbReference>
<evidence type="ECO:0000256" key="2">
    <source>
        <dbReference type="ARBA" id="ARBA00008825"/>
    </source>
</evidence>
<comment type="similarity">
    <text evidence="2">Belongs to the MAP70 family.</text>
</comment>
<evidence type="ECO:0000256" key="6">
    <source>
        <dbReference type="ARBA" id="ARBA00023212"/>
    </source>
</evidence>
<dbReference type="GO" id="GO:0005874">
    <property type="term" value="C:microtubule"/>
    <property type="evidence" value="ECO:0007669"/>
    <property type="project" value="UniProtKB-KW"/>
</dbReference>
<dbReference type="OrthoDB" id="1739626at2759"/>
<dbReference type="GO" id="GO:0007010">
    <property type="term" value="P:cytoskeleton organization"/>
    <property type="evidence" value="ECO:0007669"/>
    <property type="project" value="InterPro"/>
</dbReference>
<dbReference type="EMBL" id="JAAMPC010000113">
    <property type="protein sequence ID" value="KAG2244076.1"/>
    <property type="molecule type" value="Genomic_DNA"/>
</dbReference>
<organism evidence="7 8">
    <name type="scientific">Brassica carinata</name>
    <name type="common">Ethiopian mustard</name>
    <name type="synonym">Abyssinian cabbage</name>
    <dbReference type="NCBI Taxonomy" id="52824"/>
    <lineage>
        <taxon>Eukaryota</taxon>
        <taxon>Viridiplantae</taxon>
        <taxon>Streptophyta</taxon>
        <taxon>Embryophyta</taxon>
        <taxon>Tracheophyta</taxon>
        <taxon>Spermatophyta</taxon>
        <taxon>Magnoliopsida</taxon>
        <taxon>eudicotyledons</taxon>
        <taxon>Gunneridae</taxon>
        <taxon>Pentapetalae</taxon>
        <taxon>rosids</taxon>
        <taxon>malvids</taxon>
        <taxon>Brassicales</taxon>
        <taxon>Brassicaceae</taxon>
        <taxon>Brassiceae</taxon>
        <taxon>Brassica</taxon>
    </lineage>
</organism>
<evidence type="ECO:0000256" key="4">
    <source>
        <dbReference type="ARBA" id="ARBA00022701"/>
    </source>
</evidence>
<accession>A0A8X7P2U8</accession>
<protein>
    <submittedName>
        <fullName evidence="7">Uncharacterized protein</fullName>
    </submittedName>
</protein>
<name>A0A8X7P2U8_BRACI</name>
<dbReference type="InterPro" id="IPR009768">
    <property type="entry name" value="MAP70"/>
</dbReference>
<dbReference type="PANTHER" id="PTHR31246:SF5">
    <property type="entry name" value="MICROTUBULE-ASSOCIATED PROTEIN 70-5"/>
    <property type="match status" value="1"/>
</dbReference>
<keyword evidence="3" id="KW-0963">Cytoplasm</keyword>
<keyword evidence="4" id="KW-0493">Microtubule</keyword>
<evidence type="ECO:0000313" key="8">
    <source>
        <dbReference type="Proteomes" id="UP000886595"/>
    </source>
</evidence>
<comment type="subcellular location">
    <subcellularLocation>
        <location evidence="1">Cytoplasm</location>
        <location evidence="1">Cytoskeleton</location>
    </subcellularLocation>
</comment>
<keyword evidence="6" id="KW-0206">Cytoskeleton</keyword>
<keyword evidence="5" id="KW-0175">Coiled coil</keyword>
<gene>
    <name evidence="7" type="ORF">Bca52824_094070</name>
</gene>
<comment type="caution">
    <text evidence="7">The sequence shown here is derived from an EMBL/GenBank/DDBJ whole genome shotgun (WGS) entry which is preliminary data.</text>
</comment>
<proteinExistence type="inferred from homology"/>
<dbReference type="Proteomes" id="UP000886595">
    <property type="component" value="Unassembled WGS sequence"/>
</dbReference>
<evidence type="ECO:0000256" key="5">
    <source>
        <dbReference type="ARBA" id="ARBA00023054"/>
    </source>
</evidence>
<dbReference type="Pfam" id="PF07058">
    <property type="entry name" value="MAP70"/>
    <property type="match status" value="1"/>
</dbReference>
<dbReference type="PANTHER" id="PTHR31246">
    <property type="entry name" value="MICROTUBULE-ASSOCIATED PROTEIN 70-2"/>
    <property type="match status" value="1"/>
</dbReference>
<evidence type="ECO:0000313" key="7">
    <source>
        <dbReference type="EMBL" id="KAG2244076.1"/>
    </source>
</evidence>
<reference evidence="7 8" key="1">
    <citation type="submission" date="2020-02" db="EMBL/GenBank/DDBJ databases">
        <authorList>
            <person name="Ma Q."/>
            <person name="Huang Y."/>
            <person name="Song X."/>
            <person name="Pei D."/>
        </authorList>
    </citation>
    <scope>NUCLEOTIDE SEQUENCE [LARGE SCALE GENOMIC DNA]</scope>
    <source>
        <strain evidence="7">Sxm20200214</strain>
        <tissue evidence="7">Leaf</tissue>
    </source>
</reference>
<keyword evidence="8" id="KW-1185">Reference proteome</keyword>